<dbReference type="EMBL" id="BAAAHK010000003">
    <property type="protein sequence ID" value="GAA0931734.1"/>
    <property type="molecule type" value="Genomic_DNA"/>
</dbReference>
<proteinExistence type="predicted"/>
<accession>A0ABN1PQG4</accession>
<sequence length="156" mass="17371">MATDESIFLQLDEEPGQVAGWLVGVLGLELLQGGQDEDEVGLRGRAATVDGWLRVSVGRNIYESPDDEPGEIQAIDGYPIEIGIRLKPDEVLRREARLVFDKLVEARPEVPMLLVHEVTILDAAHLPGTGTQYFDEPVTVDAPDRDKWRNWVRVDG</sequence>
<keyword evidence="2" id="KW-1185">Reference proteome</keyword>
<organism evidence="1 2">
    <name type="scientific">Kribbella koreensis</name>
    <dbReference type="NCBI Taxonomy" id="57909"/>
    <lineage>
        <taxon>Bacteria</taxon>
        <taxon>Bacillati</taxon>
        <taxon>Actinomycetota</taxon>
        <taxon>Actinomycetes</taxon>
        <taxon>Propionibacteriales</taxon>
        <taxon>Kribbellaceae</taxon>
        <taxon>Kribbella</taxon>
    </lineage>
</organism>
<protein>
    <submittedName>
        <fullName evidence="1">Uncharacterized protein</fullName>
    </submittedName>
</protein>
<dbReference type="RefSeq" id="WP_343966389.1">
    <property type="nucleotide sequence ID" value="NZ_BAAAHK010000003.1"/>
</dbReference>
<comment type="caution">
    <text evidence="1">The sequence shown here is derived from an EMBL/GenBank/DDBJ whole genome shotgun (WGS) entry which is preliminary data.</text>
</comment>
<evidence type="ECO:0000313" key="1">
    <source>
        <dbReference type="EMBL" id="GAA0931734.1"/>
    </source>
</evidence>
<evidence type="ECO:0000313" key="2">
    <source>
        <dbReference type="Proteomes" id="UP001500542"/>
    </source>
</evidence>
<dbReference type="Proteomes" id="UP001500542">
    <property type="component" value="Unassembled WGS sequence"/>
</dbReference>
<name>A0ABN1PQG4_9ACTN</name>
<gene>
    <name evidence="1" type="ORF">GCM10009554_15830</name>
</gene>
<reference evidence="1 2" key="1">
    <citation type="journal article" date="2019" name="Int. J. Syst. Evol. Microbiol.">
        <title>The Global Catalogue of Microorganisms (GCM) 10K type strain sequencing project: providing services to taxonomists for standard genome sequencing and annotation.</title>
        <authorList>
            <consortium name="The Broad Institute Genomics Platform"/>
            <consortium name="The Broad Institute Genome Sequencing Center for Infectious Disease"/>
            <person name="Wu L."/>
            <person name="Ma J."/>
        </authorList>
    </citation>
    <scope>NUCLEOTIDE SEQUENCE [LARGE SCALE GENOMIC DNA]</scope>
    <source>
        <strain evidence="1 2">JCM 10977</strain>
    </source>
</reference>